<evidence type="ECO:0000313" key="3">
    <source>
        <dbReference type="Proteomes" id="UP000075324"/>
    </source>
</evidence>
<protein>
    <recommendedName>
        <fullName evidence="4">Stage V sporulation protein AC</fullName>
    </recommendedName>
</protein>
<reference evidence="2 3" key="1">
    <citation type="submission" date="2016-01" db="EMBL/GenBank/DDBJ databases">
        <title>Draft Genome Sequences of Seven Thermophilic Sporeformers Isolated from Foods.</title>
        <authorList>
            <person name="Berendsen E.M."/>
            <person name="Wells-Bennik M.H."/>
            <person name="Krawcyk A.O."/>
            <person name="De Jong A."/>
            <person name="Holsappel S."/>
            <person name="Eijlander R.T."/>
            <person name="Kuipers O.P."/>
        </authorList>
    </citation>
    <scope>NUCLEOTIDE SEQUENCE [LARGE SCALE GENOMIC DNA]</scope>
    <source>
        <strain evidence="2 3">B4110</strain>
    </source>
</reference>
<accession>A0A150N4W9</accession>
<dbReference type="AlphaFoldDB" id="A0A150N4W9"/>
<feature type="transmembrane region" description="Helical" evidence="1">
    <location>
        <begin position="20"/>
        <end position="42"/>
    </location>
</feature>
<feature type="transmembrane region" description="Helical" evidence="1">
    <location>
        <begin position="48"/>
        <end position="71"/>
    </location>
</feature>
<organism evidence="2 3">
    <name type="scientific">Parageobacillus toebii</name>
    <dbReference type="NCBI Taxonomy" id="153151"/>
    <lineage>
        <taxon>Bacteria</taxon>
        <taxon>Bacillati</taxon>
        <taxon>Bacillota</taxon>
        <taxon>Bacilli</taxon>
        <taxon>Bacillales</taxon>
        <taxon>Anoxybacillaceae</taxon>
        <taxon>Parageobacillus</taxon>
    </lineage>
</organism>
<dbReference type="Proteomes" id="UP000075324">
    <property type="component" value="Unassembled WGS sequence"/>
</dbReference>
<dbReference type="RefSeq" id="WP_062677620.1">
    <property type="nucleotide sequence ID" value="NZ_LQYW01000031.1"/>
</dbReference>
<comment type="caution">
    <text evidence="2">The sequence shown here is derived from an EMBL/GenBank/DDBJ whole genome shotgun (WGS) entry which is preliminary data.</text>
</comment>
<evidence type="ECO:0008006" key="4">
    <source>
        <dbReference type="Google" id="ProtNLM"/>
    </source>
</evidence>
<sequence length="145" mass="15707">MNLKKNYRQAVKAFQPKPPYVFNSLKAFVVGGALCAMTELFANWYSRFLSMPLLSAQQLAVMTMMFLAIVLTGAGKYDEFSQFAGAGATIPMTGFANALASAALEHRSEGWTAGIASQMFKSGGAAIVYGIVVAYLLGILYYIMF</sequence>
<keyword evidence="1" id="KW-1133">Transmembrane helix</keyword>
<dbReference type="PANTHER" id="PTHR38450">
    <property type="entry name" value="STAGE V SPORULATION PROTEIN AC-RELATED"/>
    <property type="match status" value="1"/>
</dbReference>
<dbReference type="EMBL" id="LQYW01000031">
    <property type="protein sequence ID" value="KYD31739.1"/>
    <property type="molecule type" value="Genomic_DNA"/>
</dbReference>
<feature type="transmembrane region" description="Helical" evidence="1">
    <location>
        <begin position="124"/>
        <end position="144"/>
    </location>
</feature>
<evidence type="ECO:0000313" key="2">
    <source>
        <dbReference type="EMBL" id="KYD31739.1"/>
    </source>
</evidence>
<gene>
    <name evidence="2" type="ORF">B4110_2431</name>
</gene>
<proteinExistence type="predicted"/>
<dbReference type="Pfam" id="PF03862">
    <property type="entry name" value="SpoVAC_SpoVAEB"/>
    <property type="match status" value="1"/>
</dbReference>
<feature type="transmembrane region" description="Helical" evidence="1">
    <location>
        <begin position="83"/>
        <end position="104"/>
    </location>
</feature>
<dbReference type="PATRIC" id="fig|153151.4.peg.1916"/>
<keyword evidence="1" id="KW-0812">Transmembrane</keyword>
<keyword evidence="1" id="KW-0472">Membrane</keyword>
<name>A0A150N4W9_9BACL</name>
<evidence type="ECO:0000256" key="1">
    <source>
        <dbReference type="SAM" id="Phobius"/>
    </source>
</evidence>
<dbReference type="PANTHER" id="PTHR38450:SF1">
    <property type="entry name" value="STAGE V SPORULATION PROTEIN AC"/>
    <property type="match status" value="1"/>
</dbReference>
<dbReference type="InterPro" id="IPR005562">
    <property type="entry name" value="SpoVA"/>
</dbReference>